<reference evidence="4" key="1">
    <citation type="submission" date="2021-02" db="EMBL/GenBank/DDBJ databases">
        <title>Natronoglycomyces albus gen. nov., sp. nov, a haloalkaliphilic actinobacterium from a soda solonchak soil.</title>
        <authorList>
            <person name="Sorokin D.Y."/>
            <person name="Khijniak T.V."/>
            <person name="Zakharycheva A.P."/>
            <person name="Boueva O.V."/>
            <person name="Ariskina E.V."/>
            <person name="Hahnke R.L."/>
            <person name="Bunk B."/>
            <person name="Sproer C."/>
            <person name="Schumann P."/>
            <person name="Evtushenko L.I."/>
            <person name="Kublanov I.V."/>
        </authorList>
    </citation>
    <scope>NUCLEOTIDE SEQUENCE</scope>
    <source>
        <strain evidence="4">DSM 106290</strain>
    </source>
</reference>
<feature type="domain" description="J" evidence="3">
    <location>
        <begin position="5"/>
        <end position="66"/>
    </location>
</feature>
<evidence type="ECO:0000313" key="5">
    <source>
        <dbReference type="Proteomes" id="UP000662939"/>
    </source>
</evidence>
<feature type="transmembrane region" description="Helical" evidence="2">
    <location>
        <begin position="162"/>
        <end position="181"/>
    </location>
</feature>
<feature type="compositionally biased region" description="Basic residues" evidence="1">
    <location>
        <begin position="74"/>
        <end position="89"/>
    </location>
</feature>
<sequence>MSEPDHYRTLHITPEADPKTIRSAYLRRLHETHPDAGGTTTEFHAVQTAWETLSNPSHRREYDLAQYGKRAARRYGKTHTRSKHRRPHSWRINPTTKQPPTNNPTTTELIALPWHARIHKNRLTHTPSLLTRTSLAAGAILTWIATAILYTHTLLTHTHGALLHATAIPLLSTTAILITYASTRPATPKTPKTGPILTGLATLTMLYLTSASPIGITFTLHALACLAVPWTIRRLRLTIQLRATIKPALTQYNAFAPPGQQPRADRATGALLRELLTHIPSARLFAAVPTTTGHHADYLILAGNRAAIIASPIPRHPHDATPETLPDIINELRHTLPDTHIRGWIIWPTLPDDRIISTETTISHLPTNQAASDIGTWLTPQAHHLHLPTLRRLRDRLTAIQLTPTQPDTSPV</sequence>
<dbReference type="Pfam" id="PF00226">
    <property type="entry name" value="DnaJ"/>
    <property type="match status" value="1"/>
</dbReference>
<dbReference type="RefSeq" id="WP_281398789.1">
    <property type="nucleotide sequence ID" value="NZ_CP070496.1"/>
</dbReference>
<dbReference type="InterPro" id="IPR052276">
    <property type="entry name" value="Diphthamide-biosynth_chaperone"/>
</dbReference>
<evidence type="ECO:0000256" key="2">
    <source>
        <dbReference type="SAM" id="Phobius"/>
    </source>
</evidence>
<dbReference type="InterPro" id="IPR001623">
    <property type="entry name" value="DnaJ_domain"/>
</dbReference>
<feature type="transmembrane region" description="Helical" evidence="2">
    <location>
        <begin position="129"/>
        <end position="150"/>
    </location>
</feature>
<feature type="region of interest" description="Disordered" evidence="1">
    <location>
        <begin position="74"/>
        <end position="104"/>
    </location>
</feature>
<dbReference type="InterPro" id="IPR036869">
    <property type="entry name" value="J_dom_sf"/>
</dbReference>
<dbReference type="SUPFAM" id="SSF46565">
    <property type="entry name" value="Chaperone J-domain"/>
    <property type="match status" value="1"/>
</dbReference>
<dbReference type="PROSITE" id="PS00636">
    <property type="entry name" value="DNAJ_1"/>
    <property type="match status" value="1"/>
</dbReference>
<evidence type="ECO:0000259" key="3">
    <source>
        <dbReference type="PROSITE" id="PS50076"/>
    </source>
</evidence>
<dbReference type="KEGG" id="nav:JQS30_07805"/>
<dbReference type="Proteomes" id="UP000662939">
    <property type="component" value="Chromosome"/>
</dbReference>
<dbReference type="PANTHER" id="PTHR44240">
    <property type="entry name" value="DNAJ DOMAIN (PROKARYOTIC HEAT SHOCK PROTEIN)-RELATED"/>
    <property type="match status" value="1"/>
</dbReference>
<feature type="transmembrane region" description="Helical" evidence="2">
    <location>
        <begin position="193"/>
        <end position="208"/>
    </location>
</feature>
<dbReference type="CDD" id="cd06257">
    <property type="entry name" value="DnaJ"/>
    <property type="match status" value="1"/>
</dbReference>
<dbReference type="PROSITE" id="PS50076">
    <property type="entry name" value="DNAJ_2"/>
    <property type="match status" value="1"/>
</dbReference>
<organism evidence="4 5">
    <name type="scientific">Natronoglycomyces albus</name>
    <dbReference type="NCBI Taxonomy" id="2811108"/>
    <lineage>
        <taxon>Bacteria</taxon>
        <taxon>Bacillati</taxon>
        <taxon>Actinomycetota</taxon>
        <taxon>Actinomycetes</taxon>
        <taxon>Glycomycetales</taxon>
        <taxon>Glycomycetaceae</taxon>
        <taxon>Natronoglycomyces</taxon>
    </lineage>
</organism>
<dbReference type="AlphaFoldDB" id="A0A895XT02"/>
<keyword evidence="5" id="KW-1185">Reference proteome</keyword>
<name>A0A895XT02_9ACTN</name>
<proteinExistence type="predicted"/>
<dbReference type="EMBL" id="CP070496">
    <property type="protein sequence ID" value="QSB06782.1"/>
    <property type="molecule type" value="Genomic_DNA"/>
</dbReference>
<keyword evidence="2" id="KW-0812">Transmembrane</keyword>
<keyword evidence="2" id="KW-1133">Transmembrane helix</keyword>
<dbReference type="InterPro" id="IPR018253">
    <property type="entry name" value="DnaJ_domain_CS"/>
</dbReference>
<dbReference type="SMART" id="SM00271">
    <property type="entry name" value="DnaJ"/>
    <property type="match status" value="1"/>
</dbReference>
<evidence type="ECO:0000313" key="4">
    <source>
        <dbReference type="EMBL" id="QSB06782.1"/>
    </source>
</evidence>
<feature type="compositionally biased region" description="Low complexity" evidence="1">
    <location>
        <begin position="93"/>
        <end position="104"/>
    </location>
</feature>
<evidence type="ECO:0000256" key="1">
    <source>
        <dbReference type="SAM" id="MobiDB-lite"/>
    </source>
</evidence>
<keyword evidence="2" id="KW-0472">Membrane</keyword>
<dbReference type="PANTHER" id="PTHR44240:SF10">
    <property type="entry name" value="J DOMAIN-CONTAINING PROTEIN"/>
    <property type="match status" value="1"/>
</dbReference>
<protein>
    <submittedName>
        <fullName evidence="4">J domain-containing protein</fullName>
    </submittedName>
</protein>
<accession>A0A895XT02</accession>
<gene>
    <name evidence="4" type="ORF">JQS30_07805</name>
</gene>
<dbReference type="Gene3D" id="1.10.287.110">
    <property type="entry name" value="DnaJ domain"/>
    <property type="match status" value="1"/>
</dbReference>